<sequence length="117" mass="12431">MQLTTLLINALMASLAAAGNPINDPKACYNAAIDDGKRDLEQRFSPRYAVSGTIEKRLRQTRAFCLSCCHGAAMFCDAGCRARFSGPGAAFWALAACQTSCQTVGAACVSNCYNLPN</sequence>
<gene>
    <name evidence="2" type="ORF">E4U60_002637</name>
</gene>
<evidence type="ECO:0000256" key="1">
    <source>
        <dbReference type="SAM" id="SignalP"/>
    </source>
</evidence>
<dbReference type="AlphaFoldDB" id="A0A9P7MBG8"/>
<protein>
    <submittedName>
        <fullName evidence="2">Uncharacterized protein</fullName>
    </submittedName>
</protein>
<feature type="signal peptide" evidence="1">
    <location>
        <begin position="1"/>
        <end position="18"/>
    </location>
</feature>
<keyword evidence="3" id="KW-1185">Reference proteome</keyword>
<reference evidence="2 3" key="1">
    <citation type="journal article" date="2020" name="bioRxiv">
        <title>Whole genome comparisons of ergot fungi reveals the divergence and evolution of species within the genus Claviceps are the result of varying mechanisms driving genome evolution and host range expansion.</title>
        <authorList>
            <person name="Wyka S.A."/>
            <person name="Mondo S.J."/>
            <person name="Liu M."/>
            <person name="Dettman J."/>
            <person name="Nalam V."/>
            <person name="Broders K.D."/>
        </authorList>
    </citation>
    <scope>NUCLEOTIDE SEQUENCE [LARGE SCALE GENOMIC DNA]</scope>
    <source>
        <strain evidence="2 3">CCC 1485</strain>
    </source>
</reference>
<keyword evidence="1" id="KW-0732">Signal</keyword>
<organism evidence="2 3">
    <name type="scientific">Claviceps pazoutovae</name>
    <dbReference type="NCBI Taxonomy" id="1649127"/>
    <lineage>
        <taxon>Eukaryota</taxon>
        <taxon>Fungi</taxon>
        <taxon>Dikarya</taxon>
        <taxon>Ascomycota</taxon>
        <taxon>Pezizomycotina</taxon>
        <taxon>Sordariomycetes</taxon>
        <taxon>Hypocreomycetidae</taxon>
        <taxon>Hypocreales</taxon>
        <taxon>Clavicipitaceae</taxon>
        <taxon>Claviceps</taxon>
    </lineage>
</organism>
<accession>A0A9P7MBG8</accession>
<dbReference type="OrthoDB" id="4945299at2759"/>
<dbReference type="Proteomes" id="UP000706124">
    <property type="component" value="Unassembled WGS sequence"/>
</dbReference>
<evidence type="ECO:0000313" key="3">
    <source>
        <dbReference type="Proteomes" id="UP000706124"/>
    </source>
</evidence>
<dbReference type="EMBL" id="SRPO01000220">
    <property type="protein sequence ID" value="KAG5936331.1"/>
    <property type="molecule type" value="Genomic_DNA"/>
</dbReference>
<evidence type="ECO:0000313" key="2">
    <source>
        <dbReference type="EMBL" id="KAG5936331.1"/>
    </source>
</evidence>
<proteinExistence type="predicted"/>
<feature type="chain" id="PRO_5040375824" evidence="1">
    <location>
        <begin position="19"/>
        <end position="117"/>
    </location>
</feature>
<name>A0A9P7MBG8_9HYPO</name>
<comment type="caution">
    <text evidence="2">The sequence shown here is derived from an EMBL/GenBank/DDBJ whole genome shotgun (WGS) entry which is preliminary data.</text>
</comment>